<evidence type="ECO:0000313" key="3">
    <source>
        <dbReference type="EMBL" id="PIA13894.1"/>
    </source>
</evidence>
<accession>A0A2G5B4G0</accession>
<proteinExistence type="predicted"/>
<evidence type="ECO:0000256" key="1">
    <source>
        <dbReference type="SAM" id="Phobius"/>
    </source>
</evidence>
<keyword evidence="1" id="KW-1133">Transmembrane helix</keyword>
<keyword evidence="1" id="KW-0472">Membrane</keyword>
<keyword evidence="1" id="KW-0812">Transmembrane</keyword>
<evidence type="ECO:0000313" key="4">
    <source>
        <dbReference type="Proteomes" id="UP000242474"/>
    </source>
</evidence>
<organism evidence="3 4">
    <name type="scientific">Coemansia reversa (strain ATCC 12441 / NRRL 1564)</name>
    <dbReference type="NCBI Taxonomy" id="763665"/>
    <lineage>
        <taxon>Eukaryota</taxon>
        <taxon>Fungi</taxon>
        <taxon>Fungi incertae sedis</taxon>
        <taxon>Zoopagomycota</taxon>
        <taxon>Kickxellomycotina</taxon>
        <taxon>Kickxellomycetes</taxon>
        <taxon>Kickxellales</taxon>
        <taxon>Kickxellaceae</taxon>
        <taxon>Coemansia</taxon>
    </lineage>
</organism>
<keyword evidence="4" id="KW-1185">Reference proteome</keyword>
<dbReference type="UniPathway" id="UPA00378"/>
<dbReference type="Pfam" id="PF01569">
    <property type="entry name" value="PAP2"/>
    <property type="match status" value="1"/>
</dbReference>
<feature type="transmembrane region" description="Helical" evidence="1">
    <location>
        <begin position="79"/>
        <end position="100"/>
    </location>
</feature>
<dbReference type="EMBL" id="KZ303525">
    <property type="protein sequence ID" value="PIA13894.1"/>
    <property type="molecule type" value="Genomic_DNA"/>
</dbReference>
<evidence type="ECO:0000259" key="2">
    <source>
        <dbReference type="SMART" id="SM00014"/>
    </source>
</evidence>
<feature type="non-terminal residue" evidence="3">
    <location>
        <position position="1"/>
    </location>
</feature>
<reference evidence="3 4" key="1">
    <citation type="journal article" date="2015" name="Genome Biol. Evol.">
        <title>Phylogenomic analyses indicate that early fungi evolved digesting cell walls of algal ancestors of land plants.</title>
        <authorList>
            <person name="Chang Y."/>
            <person name="Wang S."/>
            <person name="Sekimoto S."/>
            <person name="Aerts A.L."/>
            <person name="Choi C."/>
            <person name="Clum A."/>
            <person name="LaButti K.M."/>
            <person name="Lindquist E.A."/>
            <person name="Yee Ngan C."/>
            <person name="Ohm R.A."/>
            <person name="Salamov A.A."/>
            <person name="Grigoriev I.V."/>
            <person name="Spatafora J.W."/>
            <person name="Berbee M.L."/>
        </authorList>
    </citation>
    <scope>NUCLEOTIDE SEQUENCE [LARGE SCALE GENOMIC DNA]</scope>
    <source>
        <strain evidence="3 4">NRRL 1564</strain>
    </source>
</reference>
<feature type="domain" description="Phosphatidic acid phosphatase type 2/haloperoxidase" evidence="2">
    <location>
        <begin position="9"/>
        <end position="124"/>
    </location>
</feature>
<dbReference type="Gene3D" id="1.20.144.10">
    <property type="entry name" value="Phosphatidic acid phosphatase type 2/haloperoxidase"/>
    <property type="match status" value="1"/>
</dbReference>
<protein>
    <recommendedName>
        <fullName evidence="2">Phosphatidic acid phosphatase type 2/haloperoxidase domain-containing protein</fullName>
    </recommendedName>
</protein>
<dbReference type="STRING" id="763665.A0A2G5B4G0"/>
<dbReference type="Proteomes" id="UP000242474">
    <property type="component" value="Unassembled WGS sequence"/>
</dbReference>
<feature type="transmembrane region" description="Helical" evidence="1">
    <location>
        <begin position="47"/>
        <end position="67"/>
    </location>
</feature>
<dbReference type="InterPro" id="IPR036938">
    <property type="entry name" value="PAP2/HPO_sf"/>
</dbReference>
<name>A0A2G5B4G0_COERN</name>
<dbReference type="PANTHER" id="PTHR14969:SF13">
    <property type="entry name" value="AT30094P"/>
    <property type="match status" value="1"/>
</dbReference>
<dbReference type="PANTHER" id="PTHR14969">
    <property type="entry name" value="SPHINGOSINE-1-PHOSPHATE PHOSPHOHYDROLASE"/>
    <property type="match status" value="1"/>
</dbReference>
<dbReference type="OrthoDB" id="302705at2759"/>
<dbReference type="SUPFAM" id="SSF48317">
    <property type="entry name" value="Acid phosphatase/Vanadium-dependent haloperoxidase"/>
    <property type="match status" value="1"/>
</dbReference>
<dbReference type="SMART" id="SM00014">
    <property type="entry name" value="acidPPc"/>
    <property type="match status" value="1"/>
</dbReference>
<dbReference type="AlphaFoldDB" id="A0A2G5B4G0"/>
<sequence>LLYYRNELVVLMITGACICVASAKVLKQLIRQKRPPSNRNTSRTFGMPSTHSAGLIYFVTFIVLVAQSASKEHGLSKRHALVSTFALCVVGSAAAISRVLNGHHTLAQVIAGSCLGASFASVWW</sequence>
<gene>
    <name evidence="3" type="ORF">COEREDRAFT_32893</name>
</gene>
<dbReference type="InterPro" id="IPR000326">
    <property type="entry name" value="PAP2/HPO"/>
</dbReference>
<dbReference type="GO" id="GO:0042392">
    <property type="term" value="F:sphingosine-1-phosphate phosphatase activity"/>
    <property type="evidence" value="ECO:0007669"/>
    <property type="project" value="TreeGrafter"/>
</dbReference>
<feature type="non-terminal residue" evidence="3">
    <location>
        <position position="124"/>
    </location>
</feature>